<accession>A0A7J7VYR4</accession>
<sequence>MRSWSHLWRRRDHKQFSSAWSKGAPPKGQQEPCLQAVVPFHRQGGAATIPAVPPPPTEDKKAKKTFIQECCGPSRLA</sequence>
<proteinExistence type="predicted"/>
<evidence type="ECO:0000313" key="2">
    <source>
        <dbReference type="EMBL" id="KAF6330239.1"/>
    </source>
</evidence>
<dbReference type="EMBL" id="JABWUV010000009">
    <property type="protein sequence ID" value="KAF6330239.1"/>
    <property type="molecule type" value="Genomic_DNA"/>
</dbReference>
<protein>
    <submittedName>
        <fullName evidence="2">Uncharacterized protein</fullName>
    </submittedName>
</protein>
<comment type="caution">
    <text evidence="2">The sequence shown here is derived from an EMBL/GenBank/DDBJ whole genome shotgun (WGS) entry which is preliminary data.</text>
</comment>
<dbReference type="Proteomes" id="UP000527355">
    <property type="component" value="Unassembled WGS sequence"/>
</dbReference>
<evidence type="ECO:0000313" key="3">
    <source>
        <dbReference type="Proteomes" id="UP000527355"/>
    </source>
</evidence>
<name>A0A7J7VYR4_MYOMY</name>
<evidence type="ECO:0000256" key="1">
    <source>
        <dbReference type="SAM" id="MobiDB-lite"/>
    </source>
</evidence>
<dbReference type="AlphaFoldDB" id="A0A7J7VYR4"/>
<gene>
    <name evidence="2" type="ORF">mMyoMyo1_012242</name>
</gene>
<feature type="region of interest" description="Disordered" evidence="1">
    <location>
        <begin position="1"/>
        <end position="30"/>
    </location>
</feature>
<organism evidence="2 3">
    <name type="scientific">Myotis myotis</name>
    <name type="common">Greater mouse-eared bat</name>
    <name type="synonym">Vespertilio myotis</name>
    <dbReference type="NCBI Taxonomy" id="51298"/>
    <lineage>
        <taxon>Eukaryota</taxon>
        <taxon>Metazoa</taxon>
        <taxon>Chordata</taxon>
        <taxon>Craniata</taxon>
        <taxon>Vertebrata</taxon>
        <taxon>Euteleostomi</taxon>
        <taxon>Mammalia</taxon>
        <taxon>Eutheria</taxon>
        <taxon>Laurasiatheria</taxon>
        <taxon>Chiroptera</taxon>
        <taxon>Yangochiroptera</taxon>
        <taxon>Vespertilionidae</taxon>
        <taxon>Myotis</taxon>
    </lineage>
</organism>
<keyword evidence="3" id="KW-1185">Reference proteome</keyword>
<reference evidence="2 3" key="1">
    <citation type="journal article" date="2020" name="Nature">
        <title>Six reference-quality genomes reveal evolution of bat adaptations.</title>
        <authorList>
            <person name="Jebb D."/>
            <person name="Huang Z."/>
            <person name="Pippel M."/>
            <person name="Hughes G.M."/>
            <person name="Lavrichenko K."/>
            <person name="Devanna P."/>
            <person name="Winkler S."/>
            <person name="Jermiin L.S."/>
            <person name="Skirmuntt E.C."/>
            <person name="Katzourakis A."/>
            <person name="Burkitt-Gray L."/>
            <person name="Ray D.A."/>
            <person name="Sullivan K.A.M."/>
            <person name="Roscito J.G."/>
            <person name="Kirilenko B.M."/>
            <person name="Davalos L.M."/>
            <person name="Corthals A.P."/>
            <person name="Power M.L."/>
            <person name="Jones G."/>
            <person name="Ransome R.D."/>
            <person name="Dechmann D.K.N."/>
            <person name="Locatelli A.G."/>
            <person name="Puechmaille S.J."/>
            <person name="Fedrigo O."/>
            <person name="Jarvis E.D."/>
            <person name="Hiller M."/>
            <person name="Vernes S.C."/>
            <person name="Myers E.W."/>
            <person name="Teeling E.C."/>
        </authorList>
    </citation>
    <scope>NUCLEOTIDE SEQUENCE [LARGE SCALE GENOMIC DNA]</scope>
    <source>
        <strain evidence="2">MMyoMyo1</strain>
        <tissue evidence="2">Flight muscle</tissue>
    </source>
</reference>